<dbReference type="PANTHER" id="PTHR40698:SF1">
    <property type="entry name" value="FLAGELLA-RELATED PROTEIN D-RELATED"/>
    <property type="match status" value="1"/>
</dbReference>
<evidence type="ECO:0000256" key="2">
    <source>
        <dbReference type="ARBA" id="ARBA00022440"/>
    </source>
</evidence>
<sequence length="324" mass="37272">MVSETELYSSPSLEEYLTDDEMEEYLENLKTKIPSFIVELLKNNLKNRKLTKSQLDRIVARVTDLYLGKRPEDKKAEELTGKINELSKKLDALMKIAAISSATKISEDIKEEITKLEDNSEEELQVDGEARDENSSTVEESGEDQTPQEELECDETEEDVESVAMPSEELTSKPDVSKKTDSVSTAIDMEVINMANGLPNVSNKKCRLEELPEDTLSTMLVFKWLEFLISRVGLSNLIDILDYYYNLGWISEKVVNRLIKISKNMKYLNEEFRKPMDKMISEDHIVSLLYIEKLAGRPIPVDELESIDREINRIKKWAEELQFI</sequence>
<name>A0A832YR97_9EURY</name>
<dbReference type="InterPro" id="IPR052494">
    <property type="entry name" value="Flagella_assembly_related"/>
</dbReference>
<reference evidence="5" key="1">
    <citation type="journal article" date="2020" name="ISME J.">
        <title>Gammaproteobacteria mediating utilization of methyl-, sulfur- and petroleum organic compounds in deep ocean hydrothermal plumes.</title>
        <authorList>
            <person name="Zhou Z."/>
            <person name="Liu Y."/>
            <person name="Pan J."/>
            <person name="Cron B.R."/>
            <person name="Toner B.M."/>
            <person name="Anantharaman K."/>
            <person name="Breier J.A."/>
            <person name="Dick G.J."/>
            <person name="Li M."/>
        </authorList>
    </citation>
    <scope>NUCLEOTIDE SEQUENCE</scope>
    <source>
        <strain evidence="5">SZUA-1385</strain>
    </source>
</reference>
<evidence type="ECO:0000256" key="3">
    <source>
        <dbReference type="SAM" id="MobiDB-lite"/>
    </source>
</evidence>
<dbReference type="InterPro" id="IPR006752">
    <property type="entry name" value="Arch_fla_DE"/>
</dbReference>
<evidence type="ECO:0000313" key="6">
    <source>
        <dbReference type="Proteomes" id="UP000605144"/>
    </source>
</evidence>
<dbReference type="PANTHER" id="PTHR40698">
    <property type="entry name" value="FLAGELLA-RELATED PROTEIN E-RELATED-RELATED"/>
    <property type="match status" value="1"/>
</dbReference>
<dbReference type="GO" id="GO:0097588">
    <property type="term" value="P:archaeal or bacterial-type flagellum-dependent cell motility"/>
    <property type="evidence" value="ECO:0007669"/>
    <property type="project" value="InterPro"/>
</dbReference>
<feature type="compositionally biased region" description="Acidic residues" evidence="3">
    <location>
        <begin position="140"/>
        <end position="161"/>
    </location>
</feature>
<dbReference type="GO" id="GO:0097589">
    <property type="term" value="C:archaeal-type flagellum"/>
    <property type="evidence" value="ECO:0007669"/>
    <property type="project" value="UniProtKB-SubCell"/>
</dbReference>
<feature type="domain" description="Archaeal flagella protein FlaD/E" evidence="4">
    <location>
        <begin position="204"/>
        <end position="296"/>
    </location>
</feature>
<dbReference type="AlphaFoldDB" id="A0A832YR97"/>
<evidence type="ECO:0000256" key="1">
    <source>
        <dbReference type="ARBA" id="ARBA00004618"/>
    </source>
</evidence>
<dbReference type="Proteomes" id="UP000605144">
    <property type="component" value="Unassembled WGS sequence"/>
</dbReference>
<dbReference type="Pfam" id="PF04659">
    <property type="entry name" value="Arch_fla_DE"/>
    <property type="match status" value="1"/>
</dbReference>
<dbReference type="InterPro" id="IPR016682">
    <property type="entry name" value="FlaD_prd_arc"/>
</dbReference>
<keyword evidence="5" id="KW-0282">Flagellum</keyword>
<dbReference type="PIRSF" id="PIRSF017066">
    <property type="entry name" value="FlaD_arch_prd"/>
    <property type="match status" value="1"/>
</dbReference>
<feature type="region of interest" description="Disordered" evidence="3">
    <location>
        <begin position="115"/>
        <end position="179"/>
    </location>
</feature>
<gene>
    <name evidence="5" type="ORF">EYG76_00470</name>
</gene>
<comment type="caution">
    <text evidence="5">The sequence shown here is derived from an EMBL/GenBank/DDBJ whole genome shotgun (WGS) entry which is preliminary data.</text>
</comment>
<evidence type="ECO:0000259" key="4">
    <source>
        <dbReference type="Pfam" id="PF04659"/>
    </source>
</evidence>
<keyword evidence="5" id="KW-0969">Cilium</keyword>
<organism evidence="5 6">
    <name type="scientific">Methanothermococcus okinawensis</name>
    <dbReference type="NCBI Taxonomy" id="155863"/>
    <lineage>
        <taxon>Archaea</taxon>
        <taxon>Methanobacteriati</taxon>
        <taxon>Methanobacteriota</taxon>
        <taxon>Methanomada group</taxon>
        <taxon>Methanococci</taxon>
        <taxon>Methanococcales</taxon>
        <taxon>Methanococcaceae</taxon>
        <taxon>Methanothermococcus</taxon>
    </lineage>
</organism>
<feature type="compositionally biased region" description="Basic and acidic residues" evidence="3">
    <location>
        <begin position="170"/>
        <end position="179"/>
    </location>
</feature>
<protein>
    <submittedName>
        <fullName evidence="5">Flagellar protein D</fullName>
    </submittedName>
</protein>
<proteinExistence type="predicted"/>
<comment type="subcellular location">
    <subcellularLocation>
        <location evidence="1">Archaeal flagellum</location>
    </subcellularLocation>
</comment>
<keyword evidence="2" id="KW-0974">Archaeal flagellum</keyword>
<dbReference type="EMBL" id="DQSV01000010">
    <property type="protein sequence ID" value="HIP16768.1"/>
    <property type="molecule type" value="Genomic_DNA"/>
</dbReference>
<evidence type="ECO:0000313" key="5">
    <source>
        <dbReference type="EMBL" id="HIP16768.1"/>
    </source>
</evidence>
<keyword evidence="5" id="KW-0966">Cell projection</keyword>
<accession>A0A832YR97</accession>